<sequence length="107" mass="12037">MTWQLSYYNAKVAAAIASWPAGIRARFLRIVEVMNEYGPDLGMPHTRAMGVGLFEIRAKSSEGTGRAFYCTLVGRRIVILHAIIKKTEKTPALDLETARTRLREVRT</sequence>
<keyword evidence="2" id="KW-1185">Reference proteome</keyword>
<accession>A0A9X3YI23</accession>
<organism evidence="1 2">
    <name type="scientific">Tahibacter soli</name>
    <dbReference type="NCBI Taxonomy" id="2983605"/>
    <lineage>
        <taxon>Bacteria</taxon>
        <taxon>Pseudomonadati</taxon>
        <taxon>Pseudomonadota</taxon>
        <taxon>Gammaproteobacteria</taxon>
        <taxon>Lysobacterales</taxon>
        <taxon>Rhodanobacteraceae</taxon>
        <taxon>Tahibacter</taxon>
    </lineage>
</organism>
<dbReference type="AlphaFoldDB" id="A0A9X3YI23"/>
<dbReference type="Proteomes" id="UP001139971">
    <property type="component" value="Unassembled WGS sequence"/>
</dbReference>
<dbReference type="EMBL" id="JAOVZO020000003">
    <property type="protein sequence ID" value="MDC8011416.1"/>
    <property type="molecule type" value="Genomic_DNA"/>
</dbReference>
<dbReference type="Pfam" id="PF05973">
    <property type="entry name" value="Gp49"/>
    <property type="match status" value="1"/>
</dbReference>
<evidence type="ECO:0000313" key="2">
    <source>
        <dbReference type="Proteomes" id="UP001139971"/>
    </source>
</evidence>
<proteinExistence type="predicted"/>
<dbReference type="InterPro" id="IPR009241">
    <property type="entry name" value="HigB-like"/>
</dbReference>
<evidence type="ECO:0000313" key="1">
    <source>
        <dbReference type="EMBL" id="MDC8011416.1"/>
    </source>
</evidence>
<comment type="caution">
    <text evidence="1">The sequence shown here is derived from an EMBL/GenBank/DDBJ whole genome shotgun (WGS) entry which is preliminary data.</text>
</comment>
<protein>
    <submittedName>
        <fullName evidence="1">Type II toxin-antitoxin system RelE/ParE family toxin</fullName>
    </submittedName>
</protein>
<name>A0A9X3YI23_9GAMM</name>
<gene>
    <name evidence="1" type="ORF">OD750_002515</name>
</gene>
<dbReference type="RefSeq" id="WP_263545836.1">
    <property type="nucleotide sequence ID" value="NZ_JAOVZO020000003.1"/>
</dbReference>
<reference evidence="1" key="1">
    <citation type="submission" date="2023-02" db="EMBL/GenBank/DDBJ databases">
        <title>Tahibacter soli sp. nov. isolated from soil.</title>
        <authorList>
            <person name="Baek J.H."/>
            <person name="Lee J.K."/>
            <person name="Choi D.G."/>
            <person name="Jeon C.O."/>
        </authorList>
    </citation>
    <scope>NUCLEOTIDE SEQUENCE</scope>
    <source>
        <strain evidence="1">BL</strain>
    </source>
</reference>